<accession>R2XCJ3</accession>
<dbReference type="Proteomes" id="UP000013750">
    <property type="component" value="Unassembled WGS sequence"/>
</dbReference>
<sequence length="53" mass="5999">MKTVLTNSSDFKKFIRNYVQTGTNRVCTYKGFTQWAENKQVRIVSHSGNGSIG</sequence>
<organism evidence="1 2">
    <name type="scientific">Enterococcus gilvus ATCC BAA-350</name>
    <dbReference type="NCBI Taxonomy" id="1158614"/>
    <lineage>
        <taxon>Bacteria</taxon>
        <taxon>Bacillati</taxon>
        <taxon>Bacillota</taxon>
        <taxon>Bacilli</taxon>
        <taxon>Lactobacillales</taxon>
        <taxon>Enterococcaceae</taxon>
        <taxon>Enterococcus</taxon>
    </lineage>
</organism>
<protein>
    <submittedName>
        <fullName evidence="1">Uncharacterized protein</fullName>
    </submittedName>
</protein>
<evidence type="ECO:0000313" key="1">
    <source>
        <dbReference type="EMBL" id="EOI52499.1"/>
    </source>
</evidence>
<dbReference type="EMBL" id="AJDQ01000022">
    <property type="protein sequence ID" value="EOI52499.1"/>
    <property type="molecule type" value="Genomic_DNA"/>
</dbReference>
<comment type="caution">
    <text evidence="1">The sequence shown here is derived from an EMBL/GenBank/DDBJ whole genome shotgun (WGS) entry which is preliminary data.</text>
</comment>
<dbReference type="HOGENOM" id="CLU_3073134_0_0_9"/>
<reference evidence="1 2" key="1">
    <citation type="submission" date="2013-02" db="EMBL/GenBank/DDBJ databases">
        <title>The Genome Sequence of Enterococcus gilvus ATCC BAA-350.</title>
        <authorList>
            <consortium name="The Broad Institute Genome Sequencing Platform"/>
            <consortium name="The Broad Institute Genome Sequencing Center for Infectious Disease"/>
            <person name="Earl A.M."/>
            <person name="Gilmore M.S."/>
            <person name="Lebreton F."/>
            <person name="Walker B."/>
            <person name="Young S.K."/>
            <person name="Zeng Q."/>
            <person name="Gargeya S."/>
            <person name="Fitzgerald M."/>
            <person name="Haas B."/>
            <person name="Abouelleil A."/>
            <person name="Alvarado L."/>
            <person name="Arachchi H.M."/>
            <person name="Berlin A.M."/>
            <person name="Chapman S.B."/>
            <person name="Dewar J."/>
            <person name="Goldberg J."/>
            <person name="Griggs A."/>
            <person name="Gujja S."/>
            <person name="Hansen M."/>
            <person name="Howarth C."/>
            <person name="Imamovic A."/>
            <person name="Larimer J."/>
            <person name="McCowan C."/>
            <person name="Murphy C."/>
            <person name="Neiman D."/>
            <person name="Pearson M."/>
            <person name="Priest M."/>
            <person name="Roberts A."/>
            <person name="Saif S."/>
            <person name="Shea T."/>
            <person name="Sisk P."/>
            <person name="Sykes S."/>
            <person name="Wortman J."/>
            <person name="Nusbaum C."/>
            <person name="Birren B."/>
        </authorList>
    </citation>
    <scope>NUCLEOTIDE SEQUENCE [LARGE SCALE GENOMIC DNA]</scope>
    <source>
        <strain evidence="1 2">ATCC BAA-350</strain>
    </source>
</reference>
<proteinExistence type="predicted"/>
<name>R2XCJ3_9ENTE</name>
<dbReference type="AlphaFoldDB" id="R2XCJ3"/>
<evidence type="ECO:0000313" key="2">
    <source>
        <dbReference type="Proteomes" id="UP000013750"/>
    </source>
</evidence>
<feature type="non-terminal residue" evidence="1">
    <location>
        <position position="53"/>
    </location>
</feature>
<gene>
    <name evidence="1" type="ORF">UKC_04074</name>
</gene>